<reference evidence="2 3" key="1">
    <citation type="submission" date="2020-04" db="EMBL/GenBank/DDBJ databases">
        <title>Perkinsus olseni comparative genomics.</title>
        <authorList>
            <person name="Bogema D.R."/>
        </authorList>
    </citation>
    <scope>NUCLEOTIDE SEQUENCE [LARGE SCALE GENOMIC DNA]</scope>
    <source>
        <strain evidence="2">00978-12</strain>
    </source>
</reference>
<comment type="caution">
    <text evidence="2">The sequence shown here is derived from an EMBL/GenBank/DDBJ whole genome shotgun (WGS) entry which is preliminary data.</text>
</comment>
<evidence type="ECO:0000256" key="1">
    <source>
        <dbReference type="SAM" id="MobiDB-lite"/>
    </source>
</evidence>
<protein>
    <recommendedName>
        <fullName evidence="4">Protein arginine methyltransferase 10</fullName>
    </recommendedName>
</protein>
<organism evidence="2 3">
    <name type="scientific">Perkinsus olseni</name>
    <name type="common">Perkinsus atlanticus</name>
    <dbReference type="NCBI Taxonomy" id="32597"/>
    <lineage>
        <taxon>Eukaryota</taxon>
        <taxon>Sar</taxon>
        <taxon>Alveolata</taxon>
        <taxon>Perkinsozoa</taxon>
        <taxon>Perkinsea</taxon>
        <taxon>Perkinsida</taxon>
        <taxon>Perkinsidae</taxon>
        <taxon>Perkinsus</taxon>
    </lineage>
</organism>
<dbReference type="Proteomes" id="UP000541610">
    <property type="component" value="Unassembled WGS sequence"/>
</dbReference>
<dbReference type="EMBL" id="JABANP010000126">
    <property type="protein sequence ID" value="KAF4689356.1"/>
    <property type="molecule type" value="Genomic_DNA"/>
</dbReference>
<accession>A0A7J6P0U5</accession>
<dbReference type="OrthoDB" id="412190at2759"/>
<evidence type="ECO:0008006" key="4">
    <source>
        <dbReference type="Google" id="ProtNLM"/>
    </source>
</evidence>
<sequence>MVFCGGGHLIKCYAIIIVLSSYIIREVRSNYTDDGRRAQASEVITTLEDWAFPQQTILKLTPAIVPIGDESASREVAVGDGNTESYLSGPLRVYAAESITNIEVTSSGSSFDTFNHPSPRIRLVAASTPRQGCRDDDLVIPMHKWRSLSITTEGVTIAVYHNSTLTAPIGIELLRSSPSEDDTLRTPVSILSLDGNTIASDIRFMHGGMYRLCYSPDGSYSEIAMSSSSITPEPGDSQATTSFVLYNNILPITLEVLGVYSSCKSNGCLQHERGPRLPPTLSHHPPTHQEYNDKCIITVSKRDGWPPESTVFRANAVEDVYTSSPLQLRADEDATLPSIGPWVEGGKTLALCFCPDYDTAGAAGGNLRCDTFHDFIQPIGYLYLFTISICDAGDVSCSTKYYSIIPMQEFLLRIDCPPAGGCSSTVASDESRIKFVYSSAAAEGESPLSDENNIPNWSPSSPCKTTVASSSSTTLSSDNDDERTTTIDREIWSNVEYRYDGTNALGGGSRADYKVWSSPNIDPLGAIGTEYTIWSPRLAVPLGEWSMVCYCNENCDQGASWFQDQAKQYAAVKHCAEVTTGASTSSTTCTHDVYLPFTSESNDKTLRILIPGTMVVCYCSYVTAQKECVSDEYWYAGNIFQVRGPWKYPGGDVLHWEVPIARTFALTVARGWGLGLHRRDGVYGNYTARWSQDHIRILSPGGRCTSSDYNPRGTAIGFKVGCPSTSLESCTEVTSYHNIPLYTYRSKDDPYLPRILKIDASGLGSTVLHFNGSISSIINTGDLILLDPDVITIGGKSSIATSGGSTLTPLERWRIYKLAGRGPYADTLKAILRGDRDQSCGSNSDCNDHTTGHRVTVLSSTTVSIPIGFGPSDPEFAFNLSGVHPAAGHWEIHSKAWTSKNLRATRTLEDLVVCWGTVDEEEGDGNTIRRYEVHLRAVQSPAVAGRYYSQVGTLTIVNPPSMRSVKLFLTSSMEGAIQPAVLSLTPAHADEALQHRESYPKARLQLRIVFSNLDVVEPYMTSTMSPLLAMQQYEGLLGPNASISNLSTIVSATSNMSSPFPRDEEVPASRASVSICGDMFTELWSSAVSSGFPMPSGGCHYTRSYYDIPVGSSSTEVEDKTPYREFILRFHSDDASEGPDPQPLLRDSCGGADGTVGECHYQLAFNVKVSPRITTGQSHVHIYYECFDDDDSGACGVDNVYTEGGSIYRVFDHGSAATSLTTKSPPSEMTHARWDMHLGGGITIVGTDHQPDGVLDLTPSQEAPSHATANLTINLAGSGILSTSRFMLHLWPLTQWNLPATGCRMNCSMHAPHSCGYPTCQFLSLTEHTGSNAISVVFDLRMPPILLNNTCNLTFHDITLPMFTGLFPTRIAAEISDRDGLHSDFITSKGLLFLKPSGLISTIASHAVGTLLKWGVAGYGSMPFEYDRGNILYVRLRIPSTLRQPLLPLHHDGLPLPRAAIELKLPHGYACLVADSSAKQGVILPDLFTIDSTEHHFTQLPPHGGVWSSNITNPCCSNICRYTLADGFVLFAGTIVYVPMAVRNPPDPLPKSSPSNFWTVSFTSNGQLTAIHTVAYNITNASTLYNMSMSNMSTGVLSTLRPDYSFHGIPFLTLEYEDETFAGNGVLQSTPYATLQPLTGMGWVVRGHHPTHWLALFFKVRSRLGMGSSIILEAPIGFDFSHPCHIDRIPERYITTTDGNTAHLPATTTCTGMRRGDYLRKLCNDDDDDDRKPIAEIKVAGFVEGNNARYAFTVEVSNPEVWTVSQHYQWRLYVADHNGYIIEGTPWPIPSTWSSNYYLLSSPLTTAITTQDYHQRSWAVYESLMPTAVYYAEGVEAMLPYHYRGGISSTLSVYPIIITSNIDTETSIRITAPPGYIWEFQQDDDIRYGPPNNPDDADHHIHTIPGPPPTIQNNYRQLVWEEVVLVPDVVYGFSHRIRVPDNDPIDGLNSYVLEVGYRDAYRTRHGVAMMDAGSIRVINNMYIDYLTDVASYSHNTIDIVFTLVTGLPLGGGIIIRANDLARGLIIEGNTIDDFFTELSGTCIPLDNIEPGFLALPPTAVCEIIPRRKHPDWSSRLSPSSDLGGGDNSAAYGLIIVITAAGGDDNTRLLDDDEASPHLHSEGAIQPGRYVLRIAVMSVSYPIPYDQNLWVVSLKGKQSSLPFPGYRLSTFTDITLASASTAATLLRPVTSLTGLQEVLIRLTFTPTNSISPYEGNPMIDVLQGITSPVDRGGILKIITPPEFTWVSGLVGRTCPSLSYDTRVDTSSATVTSTETIALTPTTTTTPSATTTTTTEDDIILLRPYIDYVCKIDDDSDGRALTITQVGSKSIQADRKYTLRGYVYNPYSTVESSSSSTSLQWTMQSFTPSAYTTDDYRSPARLLREPLDEATLDGYPINEALVSFHVNNVNNEFNGEAKVKGLTISITFTHPLMDGDLVSITAPYGYDLREDQSSSDDDGDDTRCFEVLWPSGTNPLPSTGQPSCHCIHHSNNNSSSVNEASTFICTMTYQVLEYKTPAFPDNEPMLLVTTVINPTKSPIDPIDNYWEARHERDGIILSSEVYQSWDILPQLLDLEIHLLGPYLSAGSRSSIKISFVPVSSADTLDVEALFPPGTAFDRATISHAHRDPVDEEEGGGADWGLSILASHTIAAKIAFTDMKLEPGRRVEITLENVKLASMGGQTIFTFTTYAGSDISMGNMRDEKVAFRGGYFQPGSTYSIFRVLGEVGDDDVYPVERFMRPRVDAETSMAVFEFEVMTSAKAGSRLVVKSEGDDDGVCRVRQSTSVQQPGREEGITPPLVDISFYDLDQFPNTWRSLGIDTPVVLGQHEASITVLSPDSALSATSLASTDVMVLGVRYRLQMEVLPHPGDNSWRLDVQWPLQSTSQVYPVNTNDGLTEAFAGDSAPVLPLELNITTSEVPPPYTWIEVSITINGLYIPPNRLASTTLRAQIIIPTRYELNVNGCGQGCELESYTWGDLKRQVATLTFTTRQQQITGAEGRYTVKMTSVMMLAAAVVAVDRYLIAHDGSEDDDIIGWGDGPGFDIVPLEGFKLIYPPIGGTYNQPVAITMIINRPNRVYSLDLRPPKGYSLQCTSRFHPITLPTSTQCITDSSKDRQRWLTMGGLSEPLQSPMSLIFLLSIDIPVPSAISTSGDDNSFDILLRDKDGAVVDGAFAVPVPYPPLPDGPFIIEPFIGWTNSEPNTASIISLGFTLQQSTRAISAILLVFPDMFVHEIQKATSVRSLNKRFPKRPQVWVDFSRADQLKILVDDTQFENLPLDRIPGPDTYQFSFPVLIPSSMPSHNVWYIIMCSSPSSECNDIKDADHILATIPLPGFEFGQVCGEVGCPADV</sequence>
<feature type="compositionally biased region" description="Low complexity" evidence="1">
    <location>
        <begin position="465"/>
        <end position="477"/>
    </location>
</feature>
<name>A0A7J6P0U5_PEROL</name>
<feature type="region of interest" description="Disordered" evidence="1">
    <location>
        <begin position="445"/>
        <end position="483"/>
    </location>
</feature>
<evidence type="ECO:0000313" key="3">
    <source>
        <dbReference type="Proteomes" id="UP000541610"/>
    </source>
</evidence>
<gene>
    <name evidence="2" type="ORF">FOZ60_001694</name>
</gene>
<evidence type="ECO:0000313" key="2">
    <source>
        <dbReference type="EMBL" id="KAF4689356.1"/>
    </source>
</evidence>
<proteinExistence type="predicted"/>
<feature type="compositionally biased region" description="Polar residues" evidence="1">
    <location>
        <begin position="449"/>
        <end position="464"/>
    </location>
</feature>